<keyword evidence="2" id="KW-0540">Nuclease</keyword>
<protein>
    <submittedName>
        <fullName evidence="2">DNA endonuclease SmrA</fullName>
    </submittedName>
</protein>
<dbReference type="GO" id="GO:0004519">
    <property type="term" value="F:endonuclease activity"/>
    <property type="evidence" value="ECO:0007669"/>
    <property type="project" value="UniProtKB-KW"/>
</dbReference>
<dbReference type="InterPro" id="IPR002625">
    <property type="entry name" value="Smr_dom"/>
</dbReference>
<dbReference type="PANTHER" id="PTHR35562">
    <property type="entry name" value="DNA ENDONUCLEASE SMRA-RELATED"/>
    <property type="match status" value="1"/>
</dbReference>
<feature type="domain" description="Smr" evidence="1">
    <location>
        <begin position="95"/>
        <end position="176"/>
    </location>
</feature>
<comment type="caution">
    <text evidence="2">The sequence shown here is derived from an EMBL/GenBank/DDBJ whole genome shotgun (WGS) entry which is preliminary data.</text>
</comment>
<keyword evidence="2" id="KW-0378">Hydrolase</keyword>
<dbReference type="Pfam" id="PF01713">
    <property type="entry name" value="Smr"/>
    <property type="match status" value="1"/>
</dbReference>
<evidence type="ECO:0000259" key="1">
    <source>
        <dbReference type="PROSITE" id="PS50828"/>
    </source>
</evidence>
<dbReference type="InterPro" id="IPR036063">
    <property type="entry name" value="Smr_dom_sf"/>
</dbReference>
<dbReference type="InterPro" id="IPR047688">
    <property type="entry name" value="Endonuc_SmrA"/>
</dbReference>
<dbReference type="RefSeq" id="WP_305894134.1">
    <property type="nucleotide sequence ID" value="NZ_JAUZVZ010000015.1"/>
</dbReference>
<evidence type="ECO:0000313" key="3">
    <source>
        <dbReference type="Proteomes" id="UP001231616"/>
    </source>
</evidence>
<sequence>MATDDLDDFLQEMADVKPLQHNEVEPETSEFKPTLAQLARREAAEQAMEYDANYLSMEYVDLLKPDDVVDYKKDGVQEGVYRNLRLGKYQLDATLNMLGKSLVEARKHLFDFIQDCHQRGIRTLLIHHGMGRNSKPHPAILKSYCAKWLSQIPEVLACHTAQRHHGGYAACYVLLQKNQQQKRDNRERHSKRHQP</sequence>
<dbReference type="EMBL" id="JAUZVZ010000015">
    <property type="protein sequence ID" value="MDP4536871.1"/>
    <property type="molecule type" value="Genomic_DNA"/>
</dbReference>
<dbReference type="Gene3D" id="3.30.1370.110">
    <property type="match status" value="1"/>
</dbReference>
<dbReference type="Proteomes" id="UP001231616">
    <property type="component" value="Unassembled WGS sequence"/>
</dbReference>
<keyword evidence="3" id="KW-1185">Reference proteome</keyword>
<dbReference type="PANTHER" id="PTHR35562:SF2">
    <property type="entry name" value="DNA ENDONUCLEASE SMRA-RELATED"/>
    <property type="match status" value="1"/>
</dbReference>
<keyword evidence="2" id="KW-0255">Endonuclease</keyword>
<accession>A0ABT9H0L5</accession>
<reference evidence="2 3" key="1">
    <citation type="submission" date="2023-08" db="EMBL/GenBank/DDBJ databases">
        <authorList>
            <person name="Joshi A."/>
            <person name="Thite S."/>
        </authorList>
    </citation>
    <scope>NUCLEOTIDE SEQUENCE [LARGE SCALE GENOMIC DNA]</scope>
    <source>
        <strain evidence="2 3">AC40</strain>
    </source>
</reference>
<organism evidence="2 3">
    <name type="scientific">Alkalimonas collagenimarina</name>
    <dbReference type="NCBI Taxonomy" id="400390"/>
    <lineage>
        <taxon>Bacteria</taxon>
        <taxon>Pseudomonadati</taxon>
        <taxon>Pseudomonadota</taxon>
        <taxon>Gammaproteobacteria</taxon>
        <taxon>Alkalimonas</taxon>
    </lineage>
</organism>
<dbReference type="SUPFAM" id="SSF160443">
    <property type="entry name" value="SMR domain-like"/>
    <property type="match status" value="1"/>
</dbReference>
<gene>
    <name evidence="2" type="primary">smrA</name>
    <name evidence="2" type="ORF">Q3O60_11770</name>
</gene>
<dbReference type="SMART" id="SM00463">
    <property type="entry name" value="SMR"/>
    <property type="match status" value="1"/>
</dbReference>
<dbReference type="NCBIfam" id="NF033154">
    <property type="entry name" value="endonuc_SmrA"/>
    <property type="match status" value="1"/>
</dbReference>
<proteinExistence type="predicted"/>
<name>A0ABT9H0L5_9GAMM</name>
<evidence type="ECO:0000313" key="2">
    <source>
        <dbReference type="EMBL" id="MDP4536871.1"/>
    </source>
</evidence>
<dbReference type="PROSITE" id="PS50828">
    <property type="entry name" value="SMR"/>
    <property type="match status" value="1"/>
</dbReference>